<dbReference type="InterPro" id="IPR015927">
    <property type="entry name" value="Peptidase_S24_S26A/B/C"/>
</dbReference>
<feature type="domain" description="LexA repressor DNA-binding" evidence="2">
    <location>
        <begin position="1"/>
        <end position="65"/>
    </location>
</feature>
<dbReference type="PANTHER" id="PTHR33516:SF2">
    <property type="entry name" value="LEXA REPRESSOR-RELATED"/>
    <property type="match status" value="1"/>
</dbReference>
<gene>
    <name evidence="3" type="ORF">K3F53_18940</name>
</gene>
<evidence type="ECO:0000259" key="2">
    <source>
        <dbReference type="Pfam" id="PF01726"/>
    </source>
</evidence>
<dbReference type="InterPro" id="IPR050077">
    <property type="entry name" value="LexA_repressor"/>
</dbReference>
<dbReference type="GeneID" id="97143459"/>
<dbReference type="RefSeq" id="WP_220561128.1">
    <property type="nucleotide sequence ID" value="NZ_CP080765.1"/>
</dbReference>
<evidence type="ECO:0000313" key="4">
    <source>
        <dbReference type="Proteomes" id="UP000826616"/>
    </source>
</evidence>
<keyword evidence="4" id="KW-1185">Reference proteome</keyword>
<dbReference type="InterPro" id="IPR036390">
    <property type="entry name" value="WH_DNA-bd_sf"/>
</dbReference>
<dbReference type="Gene3D" id="2.10.109.10">
    <property type="entry name" value="Umud Fragment, subunit A"/>
    <property type="match status" value="1"/>
</dbReference>
<dbReference type="PANTHER" id="PTHR33516">
    <property type="entry name" value="LEXA REPRESSOR"/>
    <property type="match status" value="1"/>
</dbReference>
<dbReference type="InterPro" id="IPR006199">
    <property type="entry name" value="LexA_DNA-bd_dom"/>
</dbReference>
<dbReference type="SUPFAM" id="SSF51306">
    <property type="entry name" value="LexA/Signal peptidase"/>
    <property type="match status" value="1"/>
</dbReference>
<proteinExistence type="predicted"/>
<organism evidence="3 4">
    <name type="scientific">Aneurinibacillus thermoaerophilus</name>
    <dbReference type="NCBI Taxonomy" id="143495"/>
    <lineage>
        <taxon>Bacteria</taxon>
        <taxon>Bacillati</taxon>
        <taxon>Bacillota</taxon>
        <taxon>Bacilli</taxon>
        <taxon>Bacillales</taxon>
        <taxon>Paenibacillaceae</taxon>
        <taxon>Aneurinibacillus group</taxon>
        <taxon>Aneurinibacillus</taxon>
    </lineage>
</organism>
<dbReference type="EMBL" id="CP080765">
    <property type="protein sequence ID" value="QYY44722.1"/>
    <property type="molecule type" value="Genomic_DNA"/>
</dbReference>
<geneLocation type="plasmid" evidence="3 4">
    <name>pAT1</name>
</geneLocation>
<accession>A0ABX8YGV1</accession>
<dbReference type="InterPro" id="IPR036286">
    <property type="entry name" value="LexA/Signal_pep-like_sf"/>
</dbReference>
<reference evidence="3 4" key="1">
    <citation type="submission" date="2021-08" db="EMBL/GenBank/DDBJ databases">
        <title>Complete genome sequence of the strain Aneurinibacillus thermoaerophilus CCM 8960.</title>
        <authorList>
            <person name="Musilova J."/>
            <person name="Kourilova X."/>
            <person name="Pernicova I."/>
            <person name="Bezdicek M."/>
            <person name="Lengerova M."/>
            <person name="Obruca S."/>
            <person name="Sedlar K."/>
        </authorList>
    </citation>
    <scope>NUCLEOTIDE SEQUENCE [LARGE SCALE GENOMIC DNA]</scope>
    <source>
        <strain evidence="3 4">CCM 8960</strain>
        <plasmid evidence="3 4">pAT1</plasmid>
    </source>
</reference>
<sequence length="175" mass="19974">MEKLNYRQQAILDYIKKYTLDKGYSPSIKEIGEAVGLASSSTVHGHLARLEKKGLIKRNPSSARAIEIIDEKKRCAIFAWDNDTDLYYMHDNGMIDERIAKGDTVIVRRGYVDDGDIALVSLYGRKMVRRIYRQGKEQLLEAESKTERSILTSEAKIIGKVVGVFRLFEDEVINM</sequence>
<evidence type="ECO:0000259" key="1">
    <source>
        <dbReference type="Pfam" id="PF00717"/>
    </source>
</evidence>
<dbReference type="SUPFAM" id="SSF46785">
    <property type="entry name" value="Winged helix' DNA-binding domain"/>
    <property type="match status" value="1"/>
</dbReference>
<dbReference type="Proteomes" id="UP000826616">
    <property type="component" value="Plasmid pAT1"/>
</dbReference>
<feature type="domain" description="Peptidase S24/S26A/S26B/S26C" evidence="1">
    <location>
        <begin position="86"/>
        <end position="162"/>
    </location>
</feature>
<keyword evidence="3" id="KW-0614">Plasmid</keyword>
<dbReference type="Gene3D" id="1.10.10.10">
    <property type="entry name" value="Winged helix-like DNA-binding domain superfamily/Winged helix DNA-binding domain"/>
    <property type="match status" value="1"/>
</dbReference>
<dbReference type="Pfam" id="PF00717">
    <property type="entry name" value="Peptidase_S24"/>
    <property type="match status" value="1"/>
</dbReference>
<protein>
    <submittedName>
        <fullName evidence="3">Winged helix-turn-helix transcriptional regulator</fullName>
    </submittedName>
</protein>
<dbReference type="InterPro" id="IPR036388">
    <property type="entry name" value="WH-like_DNA-bd_sf"/>
</dbReference>
<dbReference type="Pfam" id="PF01726">
    <property type="entry name" value="LexA_DNA_bind"/>
    <property type="match status" value="1"/>
</dbReference>
<evidence type="ECO:0000313" key="3">
    <source>
        <dbReference type="EMBL" id="QYY44722.1"/>
    </source>
</evidence>
<name>A0ABX8YGV1_ANETH</name>